<proteinExistence type="predicted"/>
<dbReference type="HOGENOM" id="CLU_035706_14_1_9"/>
<protein>
    <submittedName>
        <fullName evidence="1">Uncharacterized protein</fullName>
    </submittedName>
</protein>
<dbReference type="EMBL" id="AJAL01000001">
    <property type="protein sequence ID" value="EOH82602.1"/>
    <property type="molecule type" value="Genomic_DNA"/>
</dbReference>
<dbReference type="AlphaFoldDB" id="R2PE23"/>
<name>R2PE23_9ENTE</name>
<accession>R2PE23</accession>
<dbReference type="Proteomes" id="UP000013877">
    <property type="component" value="Unassembled WGS sequence"/>
</dbReference>
<reference evidence="1 3" key="1">
    <citation type="submission" date="2013-02" db="EMBL/GenBank/DDBJ databases">
        <title>The Genome Sequence of Enterococcus raffinosus ATCC_49464.</title>
        <authorList>
            <consortium name="The Broad Institute Genome Sequencing Platform"/>
            <consortium name="The Broad Institute Genome Sequencing Center for Infectious Disease"/>
            <person name="Earl A.M."/>
            <person name="Gilmore M.S."/>
            <person name="Lebreton F."/>
            <person name="Walker B."/>
            <person name="Young S.K."/>
            <person name="Zeng Q."/>
            <person name="Gargeya S."/>
            <person name="Fitzgerald M."/>
            <person name="Haas B."/>
            <person name="Abouelleil A."/>
            <person name="Alvarado L."/>
            <person name="Arachchi H.M."/>
            <person name="Berlin A.M."/>
            <person name="Chapman S.B."/>
            <person name="Dewar J."/>
            <person name="Goldberg J."/>
            <person name="Griggs A."/>
            <person name="Gujja S."/>
            <person name="Hansen M."/>
            <person name="Howarth C."/>
            <person name="Imamovic A."/>
            <person name="Larimer J."/>
            <person name="McCowan C."/>
            <person name="Murphy C."/>
            <person name="Neiman D."/>
            <person name="Pearson M."/>
            <person name="Priest M."/>
            <person name="Roberts A."/>
            <person name="Saif S."/>
            <person name="Shea T."/>
            <person name="Sisk P."/>
            <person name="Sykes S."/>
            <person name="Wortman J."/>
            <person name="Nusbaum C."/>
            <person name="Birren B."/>
        </authorList>
    </citation>
    <scope>NUCLEOTIDE SEQUENCE [LARGE SCALE GENOMIC DNA]</scope>
    <source>
        <strain evidence="1 3">ATCC 49464</strain>
    </source>
</reference>
<evidence type="ECO:0000313" key="2">
    <source>
        <dbReference type="EMBL" id="EOT77560.1"/>
    </source>
</evidence>
<gene>
    <name evidence="2" type="ORF">I590_01096</name>
    <name evidence="1" type="ORF">UAK_00839</name>
</gene>
<evidence type="ECO:0000313" key="3">
    <source>
        <dbReference type="Proteomes" id="UP000013877"/>
    </source>
</evidence>
<dbReference type="Proteomes" id="UP000014158">
    <property type="component" value="Unassembled WGS sequence"/>
</dbReference>
<organism evidence="1 3">
    <name type="scientific">Enterococcus raffinosus ATCC 49464</name>
    <dbReference type="NCBI Taxonomy" id="1158602"/>
    <lineage>
        <taxon>Bacteria</taxon>
        <taxon>Bacillati</taxon>
        <taxon>Bacillota</taxon>
        <taxon>Bacilli</taxon>
        <taxon>Lactobacillales</taxon>
        <taxon>Enterococcaceae</taxon>
        <taxon>Enterococcus</taxon>
    </lineage>
</organism>
<comment type="caution">
    <text evidence="1">The sequence shown here is derived from an EMBL/GenBank/DDBJ whole genome shotgun (WGS) entry which is preliminary data.</text>
</comment>
<dbReference type="EMBL" id="ASWF01000002">
    <property type="protein sequence ID" value="EOT77560.1"/>
    <property type="molecule type" value="Genomic_DNA"/>
</dbReference>
<reference evidence="2 4" key="2">
    <citation type="submission" date="2013-03" db="EMBL/GenBank/DDBJ databases">
        <title>The Genome Sequence of Enterococcus raffinosus ATCC_49464 (PacBio/Illumina hybrid assembly).</title>
        <authorList>
            <consortium name="The Broad Institute Genomics Platform"/>
            <consortium name="The Broad Institute Genome Sequencing Center for Infectious Disease"/>
            <person name="Earl A."/>
            <person name="Russ C."/>
            <person name="Gilmore M."/>
            <person name="Surin D."/>
            <person name="Walker B."/>
            <person name="Young S."/>
            <person name="Zeng Q."/>
            <person name="Gargeya S."/>
            <person name="Fitzgerald M."/>
            <person name="Haas B."/>
            <person name="Abouelleil A."/>
            <person name="Allen A.W."/>
            <person name="Alvarado L."/>
            <person name="Arachchi H.M."/>
            <person name="Berlin A.M."/>
            <person name="Chapman S.B."/>
            <person name="Gainer-Dewar J."/>
            <person name="Goldberg J."/>
            <person name="Griggs A."/>
            <person name="Gujja S."/>
            <person name="Hansen M."/>
            <person name="Howarth C."/>
            <person name="Imamovic A."/>
            <person name="Ireland A."/>
            <person name="Larimer J."/>
            <person name="McCowan C."/>
            <person name="Murphy C."/>
            <person name="Pearson M."/>
            <person name="Poon T.W."/>
            <person name="Priest M."/>
            <person name="Roberts A."/>
            <person name="Saif S."/>
            <person name="Shea T."/>
            <person name="Sisk P."/>
            <person name="Sykes S."/>
            <person name="Wortman J."/>
            <person name="Nusbaum C."/>
            <person name="Birren B."/>
        </authorList>
    </citation>
    <scope>NUCLEOTIDE SEQUENCE [LARGE SCALE GENOMIC DNA]</scope>
    <source>
        <strain evidence="2 4">ATCC 49464</strain>
    </source>
</reference>
<sequence>MTYTHLRTDKLVLIASYFNFKDLVAHVARSLNCSRQTIYNVYSFIKRCRRRSTVLSDDQATYVQEKMAQG</sequence>
<evidence type="ECO:0000313" key="4">
    <source>
        <dbReference type="Proteomes" id="UP000014158"/>
    </source>
</evidence>
<evidence type="ECO:0000313" key="1">
    <source>
        <dbReference type="EMBL" id="EOH82602.1"/>
    </source>
</evidence>
<keyword evidence="4" id="KW-1185">Reference proteome</keyword>